<gene>
    <name evidence="1" type="ORF">BSAL_08900</name>
</gene>
<dbReference type="VEuPathDB" id="TriTrypDB:BSAL_08900"/>
<name>A0A0S4JAJ1_BODSA</name>
<organism evidence="1 2">
    <name type="scientific">Bodo saltans</name>
    <name type="common">Flagellated protozoan</name>
    <dbReference type="NCBI Taxonomy" id="75058"/>
    <lineage>
        <taxon>Eukaryota</taxon>
        <taxon>Discoba</taxon>
        <taxon>Euglenozoa</taxon>
        <taxon>Kinetoplastea</taxon>
        <taxon>Metakinetoplastina</taxon>
        <taxon>Eubodonida</taxon>
        <taxon>Bodonidae</taxon>
        <taxon>Bodo</taxon>
    </lineage>
</organism>
<evidence type="ECO:0000313" key="1">
    <source>
        <dbReference type="EMBL" id="CUG87153.1"/>
    </source>
</evidence>
<dbReference type="EMBL" id="CYKH01001453">
    <property type="protein sequence ID" value="CUG87153.1"/>
    <property type="molecule type" value="Genomic_DNA"/>
</dbReference>
<accession>A0A0S4JAJ1</accession>
<protein>
    <submittedName>
        <fullName evidence="1">Uncharacterized protein</fullName>
    </submittedName>
</protein>
<proteinExistence type="predicted"/>
<evidence type="ECO:0000313" key="2">
    <source>
        <dbReference type="Proteomes" id="UP000051952"/>
    </source>
</evidence>
<reference evidence="2" key="1">
    <citation type="submission" date="2015-09" db="EMBL/GenBank/DDBJ databases">
        <authorList>
            <consortium name="Pathogen Informatics"/>
        </authorList>
    </citation>
    <scope>NUCLEOTIDE SEQUENCE [LARGE SCALE GENOMIC DNA]</scope>
    <source>
        <strain evidence="2">Lake Konstanz</strain>
    </source>
</reference>
<keyword evidence="2" id="KW-1185">Reference proteome</keyword>
<sequence>MSCCCSSCQSRAEFPLRCGCQQAATITSTVHHASPHCPLPQCHHSRCQCNPVMTVDECNSLLLICRNVDYHHHHQQHASLVVSDVTRTRLQALRMCQQLFAVGSENDSPSHRYTSEIIAGSKAEVLDSQQRQNVEMHSDRLSGLNEPSPWVKFRV</sequence>
<dbReference type="Proteomes" id="UP000051952">
    <property type="component" value="Unassembled WGS sequence"/>
</dbReference>
<dbReference type="AlphaFoldDB" id="A0A0S4JAJ1"/>